<organism evidence="3 4">
    <name type="scientific">Archangium minus</name>
    <dbReference type="NCBI Taxonomy" id="83450"/>
    <lineage>
        <taxon>Bacteria</taxon>
        <taxon>Pseudomonadati</taxon>
        <taxon>Myxococcota</taxon>
        <taxon>Myxococcia</taxon>
        <taxon>Myxococcales</taxon>
        <taxon>Cystobacterineae</taxon>
        <taxon>Archangiaceae</taxon>
        <taxon>Archangium</taxon>
    </lineage>
</organism>
<keyword evidence="2" id="KW-0812">Transmembrane</keyword>
<dbReference type="InterPro" id="IPR005625">
    <property type="entry name" value="PepSY-ass_TM"/>
</dbReference>
<accession>A0ABY9WL20</accession>
<protein>
    <submittedName>
        <fullName evidence="3">PepSY domain-containing protein</fullName>
    </submittedName>
</protein>
<feature type="region of interest" description="Disordered" evidence="1">
    <location>
        <begin position="418"/>
        <end position="450"/>
    </location>
</feature>
<gene>
    <name evidence="3" type="ORF">F0U60_10400</name>
</gene>
<evidence type="ECO:0000313" key="3">
    <source>
        <dbReference type="EMBL" id="WNG44474.1"/>
    </source>
</evidence>
<sequence length="450" mass="50706">MMRAFWTVVHRWMGLITAAFLFVTGLTGVVISWDHELDEWLNPHLNRASAQGTPLPALELARQVEARHPEVRVTYMPMAAEEGKTLAFSVAPRVNPATGSLYEPGFNQVFIDPVSGEELGRREWGAVWPITRETVVSFLYKMHYTLHLPAMFGTDRWGVWLLGVIALIWTFDCFVGFYLTLPLRKRKREPAAEPAVEGDRPQASGRSFWQLWKPAWKVNWSAGRYRLNFDLHRAFGLWTWVLLFILAFTAFSMNLYREVFIPVMSVVSKLTPSPFDTRALSALPIEPKTGYAEAIAIAEREARRRGWTEPVGFLFHSEYQGIYAVAFFHPEDGHGAGGVGHRQLYLDTQDARLLGDRQPWKGTAADVFVQAQFPLHSGRILGLPGRILISLMGLVVAMLSVTGVIIWWKKRTGRVRSARRSPARAEDLPAASAPVMHSIEPRGSAQESAQ</sequence>
<dbReference type="PANTHER" id="PTHR34219">
    <property type="entry name" value="IRON-REGULATED INNER MEMBRANE PROTEIN-RELATED"/>
    <property type="match status" value="1"/>
</dbReference>
<dbReference type="EMBL" id="CP043494">
    <property type="protein sequence ID" value="WNG44474.1"/>
    <property type="molecule type" value="Genomic_DNA"/>
</dbReference>
<evidence type="ECO:0000256" key="2">
    <source>
        <dbReference type="SAM" id="Phobius"/>
    </source>
</evidence>
<dbReference type="PANTHER" id="PTHR34219:SF5">
    <property type="entry name" value="BLR4505 PROTEIN"/>
    <property type="match status" value="1"/>
</dbReference>
<feature type="transmembrane region" description="Helical" evidence="2">
    <location>
        <begin position="157"/>
        <end position="179"/>
    </location>
</feature>
<feature type="transmembrane region" description="Helical" evidence="2">
    <location>
        <begin position="12"/>
        <end position="33"/>
    </location>
</feature>
<feature type="transmembrane region" description="Helical" evidence="2">
    <location>
        <begin position="387"/>
        <end position="408"/>
    </location>
</feature>
<keyword evidence="2" id="KW-0472">Membrane</keyword>
<name>A0ABY9WL20_9BACT</name>
<keyword evidence="2" id="KW-1133">Transmembrane helix</keyword>
<dbReference type="Pfam" id="PF03929">
    <property type="entry name" value="PepSY_TM"/>
    <property type="match status" value="1"/>
</dbReference>
<keyword evidence="4" id="KW-1185">Reference proteome</keyword>
<dbReference type="Proteomes" id="UP001611383">
    <property type="component" value="Chromosome"/>
</dbReference>
<evidence type="ECO:0000256" key="1">
    <source>
        <dbReference type="SAM" id="MobiDB-lite"/>
    </source>
</evidence>
<proteinExistence type="predicted"/>
<reference evidence="3 4" key="1">
    <citation type="submission" date="2019-08" db="EMBL/GenBank/DDBJ databases">
        <title>Archangium and Cystobacter genomes.</title>
        <authorList>
            <person name="Chen I.-C.K."/>
            <person name="Wielgoss S."/>
        </authorList>
    </citation>
    <scope>NUCLEOTIDE SEQUENCE [LARGE SCALE GENOMIC DNA]</scope>
    <source>
        <strain evidence="3 4">Cbm 6</strain>
    </source>
</reference>
<feature type="transmembrane region" description="Helical" evidence="2">
    <location>
        <begin position="234"/>
        <end position="256"/>
    </location>
</feature>
<evidence type="ECO:0000313" key="4">
    <source>
        <dbReference type="Proteomes" id="UP001611383"/>
    </source>
</evidence>